<proteinExistence type="predicted"/>
<dbReference type="InterPro" id="IPR023198">
    <property type="entry name" value="PGP-like_dom2"/>
</dbReference>
<name>A0ABS1BBE2_9MICO</name>
<dbReference type="InterPro" id="IPR023214">
    <property type="entry name" value="HAD_sf"/>
</dbReference>
<gene>
    <name evidence="1" type="ORF">I8D64_11300</name>
</gene>
<dbReference type="InterPro" id="IPR051806">
    <property type="entry name" value="HAD-like_SPP"/>
</dbReference>
<dbReference type="SFLD" id="SFLDG01129">
    <property type="entry name" value="C1.5:_HAD__Beta-PGM__Phosphata"/>
    <property type="match status" value="1"/>
</dbReference>
<dbReference type="InterPro" id="IPR006439">
    <property type="entry name" value="HAD-SF_hydro_IA"/>
</dbReference>
<evidence type="ECO:0000313" key="2">
    <source>
        <dbReference type="Proteomes" id="UP000612352"/>
    </source>
</evidence>
<dbReference type="PANTHER" id="PTHR43481:SF4">
    <property type="entry name" value="GLYCEROL-1-PHOSPHATE PHOSPHOHYDROLASE 1-RELATED"/>
    <property type="match status" value="1"/>
</dbReference>
<dbReference type="Proteomes" id="UP000612352">
    <property type="component" value="Unassembled WGS sequence"/>
</dbReference>
<dbReference type="SUPFAM" id="SSF56784">
    <property type="entry name" value="HAD-like"/>
    <property type="match status" value="1"/>
</dbReference>
<dbReference type="PRINTS" id="PR00413">
    <property type="entry name" value="HADHALOGNASE"/>
</dbReference>
<dbReference type="NCBIfam" id="TIGR01509">
    <property type="entry name" value="HAD-SF-IA-v3"/>
    <property type="match status" value="1"/>
</dbReference>
<dbReference type="Pfam" id="PF00702">
    <property type="entry name" value="Hydrolase"/>
    <property type="match status" value="1"/>
</dbReference>
<dbReference type="RefSeq" id="WP_200502814.1">
    <property type="nucleotide sequence ID" value="NZ_JAEDAJ010000006.1"/>
</dbReference>
<dbReference type="Gene3D" id="3.40.50.1000">
    <property type="entry name" value="HAD superfamily/HAD-like"/>
    <property type="match status" value="1"/>
</dbReference>
<dbReference type="PANTHER" id="PTHR43481">
    <property type="entry name" value="FRUCTOSE-1-PHOSPHATE PHOSPHATASE"/>
    <property type="match status" value="1"/>
</dbReference>
<accession>A0ABS1BBE2</accession>
<organism evidence="1 2">
    <name type="scientific">Brachybacterium halotolerans</name>
    <dbReference type="NCBI Taxonomy" id="2795215"/>
    <lineage>
        <taxon>Bacteria</taxon>
        <taxon>Bacillati</taxon>
        <taxon>Actinomycetota</taxon>
        <taxon>Actinomycetes</taxon>
        <taxon>Micrococcales</taxon>
        <taxon>Dermabacteraceae</taxon>
        <taxon>Brachybacterium</taxon>
    </lineage>
</organism>
<protein>
    <submittedName>
        <fullName evidence="1">HAD family phosphatase</fullName>
    </submittedName>
</protein>
<dbReference type="SFLD" id="SFLDS00003">
    <property type="entry name" value="Haloacid_Dehalogenase"/>
    <property type="match status" value="1"/>
</dbReference>
<dbReference type="InterPro" id="IPR036412">
    <property type="entry name" value="HAD-like_sf"/>
</dbReference>
<comment type="caution">
    <text evidence="1">The sequence shown here is derived from an EMBL/GenBank/DDBJ whole genome shotgun (WGS) entry which is preliminary data.</text>
</comment>
<dbReference type="Gene3D" id="1.10.150.240">
    <property type="entry name" value="Putative phosphatase, domain 2"/>
    <property type="match status" value="1"/>
</dbReference>
<sequence length="234" mass="24736">MSSTPSAPDPAPLATWPPRWIPRAVVFDCDGLLVDTESEWLATQARYLAGHGATIDEETRRSLTGRSVETVVRRLSAETGQDPYAAADELMALHKEALTDAVGILPGAVETVRAVAARVPVAIASNSPRDLLDDALEGLGIGDVVLTSVSVDDVAEGKPAPDIYVEAARRLGADVADTLAFEDSETGATAARAAGLPLIAVPSIPGQRPVADRTLASLEDTDLHAWIRTWERAR</sequence>
<keyword evidence="2" id="KW-1185">Reference proteome</keyword>
<evidence type="ECO:0000313" key="1">
    <source>
        <dbReference type="EMBL" id="MBK0331984.1"/>
    </source>
</evidence>
<reference evidence="1 2" key="1">
    <citation type="submission" date="2020-12" db="EMBL/GenBank/DDBJ databases">
        <title>Brachybacterium sp. MASK1Z-5, whole genome shotgun sequence.</title>
        <authorList>
            <person name="Tuo L."/>
        </authorList>
    </citation>
    <scope>NUCLEOTIDE SEQUENCE [LARGE SCALE GENOMIC DNA]</scope>
    <source>
        <strain evidence="1 2">MASK1Z-5</strain>
    </source>
</reference>
<dbReference type="EMBL" id="JAEDAJ010000006">
    <property type="protein sequence ID" value="MBK0331984.1"/>
    <property type="molecule type" value="Genomic_DNA"/>
</dbReference>